<evidence type="ECO:0000313" key="6">
    <source>
        <dbReference type="Proteomes" id="UP000198797"/>
    </source>
</evidence>
<evidence type="ECO:0000256" key="2">
    <source>
        <dbReference type="ARBA" id="ARBA00023125"/>
    </source>
</evidence>
<dbReference type="Proteomes" id="UP000198797">
    <property type="component" value="Unassembled WGS sequence"/>
</dbReference>
<dbReference type="InterPro" id="IPR002577">
    <property type="entry name" value="HTH_HxlR"/>
</dbReference>
<sequence>MCQYRRAYKRHTGVREAQGMVMSQYEHTCLIRGDGGRTIRAILDRICNKWTLLIVATLDRGALRFTELHQQIPGISQRMLTLTLRHLERDGLVARTAYAEVPPRVEYALTPTGKSLIPPALALAGWAIEHVPHIEASRALHQNRPG</sequence>
<dbReference type="PROSITE" id="PS51118">
    <property type="entry name" value="HTH_HXLR"/>
    <property type="match status" value="1"/>
</dbReference>
<evidence type="ECO:0000256" key="3">
    <source>
        <dbReference type="ARBA" id="ARBA00023163"/>
    </source>
</evidence>
<dbReference type="AlphaFoldDB" id="A0A1C5AK27"/>
<name>A0A1C5AK27_9ACTN</name>
<keyword evidence="2" id="KW-0238">DNA-binding</keyword>
<dbReference type="EMBL" id="FMCU01000018">
    <property type="protein sequence ID" value="SCF45588.1"/>
    <property type="molecule type" value="Genomic_DNA"/>
</dbReference>
<proteinExistence type="predicted"/>
<dbReference type="STRING" id="121616.GA0070216_11892"/>
<dbReference type="Gene3D" id="1.10.10.10">
    <property type="entry name" value="Winged helix-like DNA-binding domain superfamily/Winged helix DNA-binding domain"/>
    <property type="match status" value="1"/>
</dbReference>
<protein>
    <submittedName>
        <fullName evidence="5">Transcriptional regulator, HxlR family</fullName>
    </submittedName>
</protein>
<gene>
    <name evidence="5" type="ORF">GA0070216_11892</name>
</gene>
<accession>A0A1C5AK27</accession>
<feature type="domain" description="HTH hxlR-type" evidence="4">
    <location>
        <begin position="29"/>
        <end position="135"/>
    </location>
</feature>
<dbReference type="Pfam" id="PF01638">
    <property type="entry name" value="HxlR"/>
    <property type="match status" value="1"/>
</dbReference>
<dbReference type="InterPro" id="IPR036388">
    <property type="entry name" value="WH-like_DNA-bd_sf"/>
</dbReference>
<dbReference type="SUPFAM" id="SSF46785">
    <property type="entry name" value="Winged helix' DNA-binding domain"/>
    <property type="match status" value="1"/>
</dbReference>
<evidence type="ECO:0000256" key="1">
    <source>
        <dbReference type="ARBA" id="ARBA00023015"/>
    </source>
</evidence>
<dbReference type="InterPro" id="IPR036390">
    <property type="entry name" value="WH_DNA-bd_sf"/>
</dbReference>
<keyword evidence="6" id="KW-1185">Reference proteome</keyword>
<dbReference type="PANTHER" id="PTHR33204:SF39">
    <property type="entry name" value="TRANSCRIPTIONAL REGULATORY PROTEIN"/>
    <property type="match status" value="1"/>
</dbReference>
<dbReference type="PANTHER" id="PTHR33204">
    <property type="entry name" value="TRANSCRIPTIONAL REGULATOR, MARR FAMILY"/>
    <property type="match status" value="1"/>
</dbReference>
<keyword evidence="3" id="KW-0804">Transcription</keyword>
<reference evidence="6" key="1">
    <citation type="submission" date="2016-06" db="EMBL/GenBank/DDBJ databases">
        <authorList>
            <person name="Varghese N."/>
            <person name="Submissions Spin"/>
        </authorList>
    </citation>
    <scope>NUCLEOTIDE SEQUENCE [LARGE SCALE GENOMIC DNA]</scope>
    <source>
        <strain evidence="6">DSM 44100</strain>
    </source>
</reference>
<organism evidence="5 6">
    <name type="scientific">Micromonospora matsumotoense</name>
    <dbReference type="NCBI Taxonomy" id="121616"/>
    <lineage>
        <taxon>Bacteria</taxon>
        <taxon>Bacillati</taxon>
        <taxon>Actinomycetota</taxon>
        <taxon>Actinomycetes</taxon>
        <taxon>Micromonosporales</taxon>
        <taxon>Micromonosporaceae</taxon>
        <taxon>Micromonospora</taxon>
    </lineage>
</organism>
<dbReference type="GO" id="GO:0003677">
    <property type="term" value="F:DNA binding"/>
    <property type="evidence" value="ECO:0007669"/>
    <property type="project" value="UniProtKB-KW"/>
</dbReference>
<keyword evidence="1" id="KW-0805">Transcription regulation</keyword>
<evidence type="ECO:0000313" key="5">
    <source>
        <dbReference type="EMBL" id="SCF45588.1"/>
    </source>
</evidence>
<evidence type="ECO:0000259" key="4">
    <source>
        <dbReference type="PROSITE" id="PS51118"/>
    </source>
</evidence>